<dbReference type="InterPro" id="IPR036572">
    <property type="entry name" value="Doublecortin_dom_sf"/>
</dbReference>
<reference evidence="2 3" key="1">
    <citation type="submission" date="2015-04" db="EMBL/GenBank/DDBJ databases">
        <authorList>
            <person name="Syromyatnikov M.Y."/>
            <person name="Popov V.N."/>
        </authorList>
    </citation>
    <scope>NUCLEOTIDE SEQUENCE [LARGE SCALE GENOMIC DNA]</scope>
</reference>
<accession>A0A1J1IT90</accession>
<name>A0A1J1IT90_9DIPT</name>
<feature type="compositionally biased region" description="Basic and acidic residues" evidence="1">
    <location>
        <begin position="264"/>
        <end position="275"/>
    </location>
</feature>
<dbReference type="SUPFAM" id="SSF89837">
    <property type="entry name" value="Doublecortin (DC)"/>
    <property type="match status" value="1"/>
</dbReference>
<dbReference type="EMBL" id="CVRI01000059">
    <property type="protein sequence ID" value="CRL03459.1"/>
    <property type="molecule type" value="Genomic_DNA"/>
</dbReference>
<protein>
    <submittedName>
        <fullName evidence="2">CLUMA_CG016470, isoform A</fullName>
    </submittedName>
</protein>
<sequence>MKTSFMDNNSEQNVFISIYLYQNGKVCKPEKLRIRRIDISKYFNVKGRCYYNGLHVLHTLDGKPVTCLENLEDNTAFVLVISNEHFICAKYKENFIQMMNKKNNLMKVHTQKRSKSSPLIGCKNSSNISCGNSSQQSVVKKISEEVCVKPKCRSPEHVHCVTKDGFPCCDHDSESESDEFGQSEEECYPKPSMKASASKRPKSRPSCDPCGEGKDKATSASKRTQTTDSDFKKAKKTMKKAIKEEKARQKRYGGNKRFGGNQCARDKDTDDDCLNKTDADIREKKKREDEYKKARQRYHLQRKNLISKINKSLEKEGLNRKF</sequence>
<dbReference type="GO" id="GO:0035556">
    <property type="term" value="P:intracellular signal transduction"/>
    <property type="evidence" value="ECO:0007669"/>
    <property type="project" value="InterPro"/>
</dbReference>
<feature type="compositionally biased region" description="Polar residues" evidence="1">
    <location>
        <begin position="218"/>
        <end position="228"/>
    </location>
</feature>
<gene>
    <name evidence="2" type="ORF">CLUMA_CG016470</name>
</gene>
<dbReference type="Proteomes" id="UP000183832">
    <property type="component" value="Unassembled WGS sequence"/>
</dbReference>
<evidence type="ECO:0000313" key="2">
    <source>
        <dbReference type="EMBL" id="CRL03459.1"/>
    </source>
</evidence>
<keyword evidence="3" id="KW-1185">Reference proteome</keyword>
<feature type="compositionally biased region" description="Acidic residues" evidence="1">
    <location>
        <begin position="175"/>
        <end position="186"/>
    </location>
</feature>
<organism evidence="2 3">
    <name type="scientific">Clunio marinus</name>
    <dbReference type="NCBI Taxonomy" id="568069"/>
    <lineage>
        <taxon>Eukaryota</taxon>
        <taxon>Metazoa</taxon>
        <taxon>Ecdysozoa</taxon>
        <taxon>Arthropoda</taxon>
        <taxon>Hexapoda</taxon>
        <taxon>Insecta</taxon>
        <taxon>Pterygota</taxon>
        <taxon>Neoptera</taxon>
        <taxon>Endopterygota</taxon>
        <taxon>Diptera</taxon>
        <taxon>Nematocera</taxon>
        <taxon>Chironomoidea</taxon>
        <taxon>Chironomidae</taxon>
        <taxon>Clunio</taxon>
    </lineage>
</organism>
<proteinExistence type="predicted"/>
<feature type="region of interest" description="Disordered" evidence="1">
    <location>
        <begin position="174"/>
        <end position="275"/>
    </location>
</feature>
<evidence type="ECO:0000313" key="3">
    <source>
        <dbReference type="Proteomes" id="UP000183832"/>
    </source>
</evidence>
<dbReference type="OrthoDB" id="10668138at2759"/>
<dbReference type="AlphaFoldDB" id="A0A1J1IT90"/>
<evidence type="ECO:0000256" key="1">
    <source>
        <dbReference type="SAM" id="MobiDB-lite"/>
    </source>
</evidence>